<proteinExistence type="predicted"/>
<organism evidence="1">
    <name type="scientific">Photinus pyralis</name>
    <name type="common">Common eastern firefly</name>
    <name type="synonym">Lampyris pyralis</name>
    <dbReference type="NCBI Taxonomy" id="7054"/>
    <lineage>
        <taxon>Eukaryota</taxon>
        <taxon>Metazoa</taxon>
        <taxon>Ecdysozoa</taxon>
        <taxon>Arthropoda</taxon>
        <taxon>Hexapoda</taxon>
        <taxon>Insecta</taxon>
        <taxon>Pterygota</taxon>
        <taxon>Neoptera</taxon>
        <taxon>Endopterygota</taxon>
        <taxon>Coleoptera</taxon>
        <taxon>Polyphaga</taxon>
        <taxon>Elateriformia</taxon>
        <taxon>Elateroidea</taxon>
        <taxon>Lampyridae</taxon>
        <taxon>Lampyrinae</taxon>
        <taxon>Photinus</taxon>
    </lineage>
</organism>
<dbReference type="EMBL" id="GEZM01056289">
    <property type="protein sequence ID" value="JAV72739.1"/>
    <property type="molecule type" value="Transcribed_RNA"/>
</dbReference>
<name>A0A1Y1LGE9_PHOPY</name>
<accession>A0A1Y1LGE9</accession>
<sequence length="108" mass="11706">MVVHIVCEKVDAASLTTFGKNLASTKEGTTIRAVLDLPRGKVSIIGIRQGQQSCRNHQQQRPGGKTLGTNIPHQLGCSICKEYHLVPVFGVGQTGARKNRARDQTQVT</sequence>
<evidence type="ECO:0000313" key="1">
    <source>
        <dbReference type="EMBL" id="JAV72739.1"/>
    </source>
</evidence>
<dbReference type="AlphaFoldDB" id="A0A1Y1LGE9"/>
<protein>
    <submittedName>
        <fullName evidence="1">Uncharacterized protein</fullName>
    </submittedName>
</protein>
<reference evidence="1" key="1">
    <citation type="journal article" date="2016" name="Sci. Rep.">
        <title>Molecular characterization of firefly nuptial gifts: a multi-omics approach sheds light on postcopulatory sexual selection.</title>
        <authorList>
            <person name="Al-Wathiqui N."/>
            <person name="Fallon T.R."/>
            <person name="South A."/>
            <person name="Weng J.K."/>
            <person name="Lewis S.M."/>
        </authorList>
    </citation>
    <scope>NUCLEOTIDE SEQUENCE</scope>
</reference>